<dbReference type="PANTHER" id="PTHR24148:SF64">
    <property type="entry name" value="HETEROKARYON INCOMPATIBILITY DOMAIN-CONTAINING PROTEIN"/>
    <property type="match status" value="1"/>
</dbReference>
<gene>
    <name evidence="3" type="ORF">PAC_15358</name>
</gene>
<dbReference type="Proteomes" id="UP000184330">
    <property type="component" value="Unassembled WGS sequence"/>
</dbReference>
<evidence type="ECO:0000313" key="3">
    <source>
        <dbReference type="EMBL" id="CZR65458.1"/>
    </source>
</evidence>
<dbReference type="InterPro" id="IPR010730">
    <property type="entry name" value="HET"/>
</dbReference>
<dbReference type="EMBL" id="FJOG01000031">
    <property type="protein sequence ID" value="CZR65458.1"/>
    <property type="molecule type" value="Genomic_DNA"/>
</dbReference>
<dbReference type="PANTHER" id="PTHR24148">
    <property type="entry name" value="ANKYRIN REPEAT DOMAIN-CONTAINING PROTEIN 39 HOMOLOG-RELATED"/>
    <property type="match status" value="1"/>
</dbReference>
<evidence type="ECO:0000259" key="2">
    <source>
        <dbReference type="Pfam" id="PF06985"/>
    </source>
</evidence>
<feature type="compositionally biased region" description="Polar residues" evidence="1">
    <location>
        <begin position="60"/>
        <end position="69"/>
    </location>
</feature>
<dbReference type="AlphaFoldDB" id="A0A1L7XKB4"/>
<protein>
    <recommendedName>
        <fullName evidence="2">Heterokaryon incompatibility domain-containing protein</fullName>
    </recommendedName>
</protein>
<keyword evidence="4" id="KW-1185">Reference proteome</keyword>
<feature type="domain" description="Heterokaryon incompatibility" evidence="2">
    <location>
        <begin position="108"/>
        <end position="273"/>
    </location>
</feature>
<reference evidence="3 4" key="1">
    <citation type="submission" date="2016-03" db="EMBL/GenBank/DDBJ databases">
        <authorList>
            <person name="Ploux O."/>
        </authorList>
    </citation>
    <scope>NUCLEOTIDE SEQUENCE [LARGE SCALE GENOMIC DNA]</scope>
    <source>
        <strain evidence="3 4">UAMH 11012</strain>
    </source>
</reference>
<sequence>MSLSYVSEVPPSQSQNGLASQRLELLLSQLCSGRHSVQFSLNTFAARGDKSEDEDPPIHTPSQPSTTLEYPSLAEDQKTRLLFLEAGAYGDQLRCRLENVKSLLKHRYQALSYFWGEEGGPHAISCDKSTLPITANLDAALRRLRYPNRTRCLWVDAICINQADDAERSHQVQNMQEIYACASRVIIWLGEESNADELAFDSLRRLHHRQRSPLQLGLYRNYPRPSPSGNCYRLTLASSQAQSSKPTLADVEGSHVVALLSREWFRRTWIIQEAASAKHAIVMCGIESMYWEHFASACMTLRDGSLPLTRSESVEGGDATYALEIISAIEIARRAQSGPLTMSLFHILVATCSSHCKDDRDKIFAVIGLSKYPTERKLLSPNYKVSEDHVFQLFQQFAVFDSIHHRSLRILSCASGPQNDNKAHIPSWVPDWRRLKNSHPFVRYSDRTQFCASGRMSPEAYYSNSRDLLNVTGKIVDSIAQMGPESNFTKAIGLFELDENVALDLEESFKWLQACQSLALEGYEETKAERQEQFWRTMTCGLTGEGFPVPSQYSQYFESYMDCLATAPRRLRNYLLGPPQSRPEFLLSMDDVMPNFRQHALVEASLDHWASPRQFCITQKGRLAFVPSTSQEGDIITILFGGEVPYVLRPLIGYGWNNVIGECYVDGIMFGKGLSDGSRSKVFQLW</sequence>
<evidence type="ECO:0000313" key="4">
    <source>
        <dbReference type="Proteomes" id="UP000184330"/>
    </source>
</evidence>
<dbReference type="OrthoDB" id="2157530at2759"/>
<dbReference type="Pfam" id="PF26639">
    <property type="entry name" value="Het-6_barrel"/>
    <property type="match status" value="1"/>
</dbReference>
<dbReference type="InterPro" id="IPR052895">
    <property type="entry name" value="HetReg/Transcr_Mod"/>
</dbReference>
<evidence type="ECO:0000256" key="1">
    <source>
        <dbReference type="SAM" id="MobiDB-lite"/>
    </source>
</evidence>
<dbReference type="Pfam" id="PF06985">
    <property type="entry name" value="HET"/>
    <property type="match status" value="1"/>
</dbReference>
<accession>A0A1L7XKB4</accession>
<feature type="region of interest" description="Disordered" evidence="1">
    <location>
        <begin position="47"/>
        <end position="69"/>
    </location>
</feature>
<proteinExistence type="predicted"/>
<name>A0A1L7XKB4_9HELO</name>
<organism evidence="3 4">
    <name type="scientific">Phialocephala subalpina</name>
    <dbReference type="NCBI Taxonomy" id="576137"/>
    <lineage>
        <taxon>Eukaryota</taxon>
        <taxon>Fungi</taxon>
        <taxon>Dikarya</taxon>
        <taxon>Ascomycota</taxon>
        <taxon>Pezizomycotina</taxon>
        <taxon>Leotiomycetes</taxon>
        <taxon>Helotiales</taxon>
        <taxon>Mollisiaceae</taxon>
        <taxon>Phialocephala</taxon>
        <taxon>Phialocephala fortinii species complex</taxon>
    </lineage>
</organism>